<dbReference type="Proteomes" id="UP001629214">
    <property type="component" value="Unassembled WGS sequence"/>
</dbReference>
<dbReference type="InterPro" id="IPR036388">
    <property type="entry name" value="WH-like_DNA-bd_sf"/>
</dbReference>
<dbReference type="InterPro" id="IPR036390">
    <property type="entry name" value="WH_DNA-bd_sf"/>
</dbReference>
<dbReference type="RefSeq" id="WP_408167894.1">
    <property type="nucleotide sequence ID" value="NZ_JAQQFR010000006.1"/>
</dbReference>
<sequence>MFDHCLYFNTAALSRRLEREWAEAFAPFGLTAPQGFMLRAIIDRPGMLQSELAAELAIARSTTTRALDTLEQKGLLERRRTEGDGREISVYPTAAGTEIKVPLNASAGGAAEKIRKILGKEEFADAVLKIRDVRAALE</sequence>
<name>A0ABW8Z7I6_9BURK</name>
<dbReference type="SUPFAM" id="SSF46785">
    <property type="entry name" value="Winged helix' DNA-binding domain"/>
    <property type="match status" value="1"/>
</dbReference>
<keyword evidence="3" id="KW-0804">Transcription</keyword>
<dbReference type="PANTHER" id="PTHR42756">
    <property type="entry name" value="TRANSCRIPTIONAL REGULATOR, MARR"/>
    <property type="match status" value="1"/>
</dbReference>
<dbReference type="PRINTS" id="PR00598">
    <property type="entry name" value="HTHMARR"/>
</dbReference>
<dbReference type="SMART" id="SM00347">
    <property type="entry name" value="HTH_MARR"/>
    <property type="match status" value="1"/>
</dbReference>
<evidence type="ECO:0000313" key="6">
    <source>
        <dbReference type="Proteomes" id="UP001629214"/>
    </source>
</evidence>
<keyword evidence="6" id="KW-1185">Reference proteome</keyword>
<dbReference type="InterPro" id="IPR000835">
    <property type="entry name" value="HTH_MarR-typ"/>
</dbReference>
<reference evidence="5 6" key="1">
    <citation type="journal article" date="2024" name="Chem. Sci.">
        <title>Discovery of megapolipeptins by genome mining of a Burkholderiales bacteria collection.</title>
        <authorList>
            <person name="Paulo B.S."/>
            <person name="Recchia M.J.J."/>
            <person name="Lee S."/>
            <person name="Fergusson C.H."/>
            <person name="Romanowski S.B."/>
            <person name="Hernandez A."/>
            <person name="Krull N."/>
            <person name="Liu D.Y."/>
            <person name="Cavanagh H."/>
            <person name="Bos A."/>
            <person name="Gray C.A."/>
            <person name="Murphy B.T."/>
            <person name="Linington R.G."/>
            <person name="Eustaquio A.S."/>
        </authorList>
    </citation>
    <scope>NUCLEOTIDE SEQUENCE [LARGE SCALE GENOMIC DNA]</scope>
    <source>
        <strain evidence="5 6">RL21-008-BIB-B</strain>
    </source>
</reference>
<keyword evidence="2" id="KW-0238">DNA-binding</keyword>
<feature type="domain" description="HTH marR-type" evidence="4">
    <location>
        <begin position="3"/>
        <end position="138"/>
    </location>
</feature>
<dbReference type="PANTHER" id="PTHR42756:SF1">
    <property type="entry name" value="TRANSCRIPTIONAL REPRESSOR OF EMRAB OPERON"/>
    <property type="match status" value="1"/>
</dbReference>
<evidence type="ECO:0000256" key="1">
    <source>
        <dbReference type="ARBA" id="ARBA00023015"/>
    </source>
</evidence>
<evidence type="ECO:0000256" key="3">
    <source>
        <dbReference type="ARBA" id="ARBA00023163"/>
    </source>
</evidence>
<accession>A0ABW8Z7I6</accession>
<keyword evidence="1" id="KW-0805">Transcription regulation</keyword>
<dbReference type="Gene3D" id="1.10.10.10">
    <property type="entry name" value="Winged helix-like DNA-binding domain superfamily/Winged helix DNA-binding domain"/>
    <property type="match status" value="1"/>
</dbReference>
<proteinExistence type="predicted"/>
<evidence type="ECO:0000256" key="2">
    <source>
        <dbReference type="ARBA" id="ARBA00023125"/>
    </source>
</evidence>
<dbReference type="EMBL" id="JAQQFR010000006">
    <property type="protein sequence ID" value="MFL9878901.1"/>
    <property type="molecule type" value="Genomic_DNA"/>
</dbReference>
<evidence type="ECO:0000313" key="5">
    <source>
        <dbReference type="EMBL" id="MFL9878901.1"/>
    </source>
</evidence>
<dbReference type="PROSITE" id="PS50995">
    <property type="entry name" value="HTH_MARR_2"/>
    <property type="match status" value="1"/>
</dbReference>
<dbReference type="Pfam" id="PF12802">
    <property type="entry name" value="MarR_2"/>
    <property type="match status" value="1"/>
</dbReference>
<protein>
    <submittedName>
        <fullName evidence="5">MarR family transcriptional regulator</fullName>
    </submittedName>
</protein>
<comment type="caution">
    <text evidence="5">The sequence shown here is derived from an EMBL/GenBank/DDBJ whole genome shotgun (WGS) entry which is preliminary data.</text>
</comment>
<evidence type="ECO:0000259" key="4">
    <source>
        <dbReference type="PROSITE" id="PS50995"/>
    </source>
</evidence>
<organism evidence="5 6">
    <name type="scientific">Herbaspirillum rhizosphaerae</name>
    <dbReference type="NCBI Taxonomy" id="346179"/>
    <lineage>
        <taxon>Bacteria</taxon>
        <taxon>Pseudomonadati</taxon>
        <taxon>Pseudomonadota</taxon>
        <taxon>Betaproteobacteria</taxon>
        <taxon>Burkholderiales</taxon>
        <taxon>Oxalobacteraceae</taxon>
        <taxon>Herbaspirillum</taxon>
    </lineage>
</organism>
<gene>
    <name evidence="5" type="ORF">PQR63_10940</name>
</gene>